<dbReference type="Proteomes" id="UP001219525">
    <property type="component" value="Unassembled WGS sequence"/>
</dbReference>
<feature type="compositionally biased region" description="Polar residues" evidence="1">
    <location>
        <begin position="318"/>
        <end position="360"/>
    </location>
</feature>
<evidence type="ECO:0000313" key="3">
    <source>
        <dbReference type="Proteomes" id="UP001219525"/>
    </source>
</evidence>
<dbReference type="EMBL" id="JARJCW010000033">
    <property type="protein sequence ID" value="KAJ7208646.1"/>
    <property type="molecule type" value="Genomic_DNA"/>
</dbReference>
<evidence type="ECO:0000256" key="1">
    <source>
        <dbReference type="SAM" id="MobiDB-lite"/>
    </source>
</evidence>
<sequence>MGARTLVMTLRLEHNVKVSEEKIRPIFKVAAVVAASRNGIAVSISKAVLPFASLPHPRSTPRNVHDVPVEMYGGWHNPQHPPAQFTATSWATTDPSAMPSTVTDESMVAWQAGAFPPESRTDPRASSVGADSYSLPLATNTFSALYPLEPPVLPSHAHLYPNIHAATAPDAWNTASVFDHGSDLGIYEHSFAASSSSSLSSHWCSQTSNGARSAAQQLVQSLERDLGDTQHTLVQAKAEVNSNSSGKVRAPRPRAVAVAGSVAPRVDASPAAFPSPGPTLRAASPGPASRPASPGHASRSRSPSPAPRTPSCRPATRYSSPVPTHISASPASPASVCRPTQAQLETVSRGTTSIETCKGS</sequence>
<feature type="region of interest" description="Disordered" evidence="1">
    <location>
        <begin position="267"/>
        <end position="360"/>
    </location>
</feature>
<name>A0AAD6YAM5_9AGAR</name>
<comment type="caution">
    <text evidence="2">The sequence shown here is derived from an EMBL/GenBank/DDBJ whole genome shotgun (WGS) entry which is preliminary data.</text>
</comment>
<proteinExistence type="predicted"/>
<protein>
    <submittedName>
        <fullName evidence="2">Uncharacterized protein</fullName>
    </submittedName>
</protein>
<keyword evidence="3" id="KW-1185">Reference proteome</keyword>
<gene>
    <name evidence="2" type="ORF">GGX14DRAFT_395797</name>
</gene>
<evidence type="ECO:0000313" key="2">
    <source>
        <dbReference type="EMBL" id="KAJ7208646.1"/>
    </source>
</evidence>
<accession>A0AAD6YAM5</accession>
<dbReference type="AlphaFoldDB" id="A0AAD6YAM5"/>
<organism evidence="2 3">
    <name type="scientific">Mycena pura</name>
    <dbReference type="NCBI Taxonomy" id="153505"/>
    <lineage>
        <taxon>Eukaryota</taxon>
        <taxon>Fungi</taxon>
        <taxon>Dikarya</taxon>
        <taxon>Basidiomycota</taxon>
        <taxon>Agaricomycotina</taxon>
        <taxon>Agaricomycetes</taxon>
        <taxon>Agaricomycetidae</taxon>
        <taxon>Agaricales</taxon>
        <taxon>Marasmiineae</taxon>
        <taxon>Mycenaceae</taxon>
        <taxon>Mycena</taxon>
    </lineage>
</organism>
<feature type="compositionally biased region" description="Low complexity" evidence="1">
    <location>
        <begin position="281"/>
        <end position="317"/>
    </location>
</feature>
<reference evidence="2" key="1">
    <citation type="submission" date="2023-03" db="EMBL/GenBank/DDBJ databases">
        <title>Massive genome expansion in bonnet fungi (Mycena s.s.) driven by repeated elements and novel gene families across ecological guilds.</title>
        <authorList>
            <consortium name="Lawrence Berkeley National Laboratory"/>
            <person name="Harder C.B."/>
            <person name="Miyauchi S."/>
            <person name="Viragh M."/>
            <person name="Kuo A."/>
            <person name="Thoen E."/>
            <person name="Andreopoulos B."/>
            <person name="Lu D."/>
            <person name="Skrede I."/>
            <person name="Drula E."/>
            <person name="Henrissat B."/>
            <person name="Morin E."/>
            <person name="Kohler A."/>
            <person name="Barry K."/>
            <person name="LaButti K."/>
            <person name="Morin E."/>
            <person name="Salamov A."/>
            <person name="Lipzen A."/>
            <person name="Mereny Z."/>
            <person name="Hegedus B."/>
            <person name="Baldrian P."/>
            <person name="Stursova M."/>
            <person name="Weitz H."/>
            <person name="Taylor A."/>
            <person name="Grigoriev I.V."/>
            <person name="Nagy L.G."/>
            <person name="Martin F."/>
            <person name="Kauserud H."/>
        </authorList>
    </citation>
    <scope>NUCLEOTIDE SEQUENCE</scope>
    <source>
        <strain evidence="2">9144</strain>
    </source>
</reference>